<dbReference type="EMBL" id="MT141555">
    <property type="protein sequence ID" value="QJA66479.1"/>
    <property type="molecule type" value="Genomic_DNA"/>
</dbReference>
<dbReference type="EMBL" id="MT145188">
    <property type="protein sequence ID" value="QJI04671.1"/>
    <property type="molecule type" value="Genomic_DNA"/>
</dbReference>
<proteinExistence type="inferred from homology"/>
<evidence type="ECO:0000313" key="4">
    <source>
        <dbReference type="EMBL" id="QJA66479.1"/>
    </source>
</evidence>
<dbReference type="Pfam" id="PF01370">
    <property type="entry name" value="Epimerase"/>
    <property type="match status" value="1"/>
</dbReference>
<feature type="domain" description="NAD-dependent epimerase/dehydratase" evidence="2">
    <location>
        <begin position="3"/>
        <end position="154"/>
    </location>
</feature>
<evidence type="ECO:0000256" key="1">
    <source>
        <dbReference type="ARBA" id="ARBA00007637"/>
    </source>
</evidence>
<dbReference type="EMBL" id="MT143983">
    <property type="protein sequence ID" value="QJA44954.1"/>
    <property type="molecule type" value="Genomic_DNA"/>
</dbReference>
<dbReference type="Gene3D" id="3.90.25.10">
    <property type="entry name" value="UDP-galactose 4-epimerase, domain 1"/>
    <property type="match status" value="1"/>
</dbReference>
<dbReference type="AlphaFoldDB" id="A0A6H1ZBM1"/>
<dbReference type="InterPro" id="IPR001509">
    <property type="entry name" value="Epimerase_deHydtase"/>
</dbReference>
<protein>
    <submittedName>
        <fullName evidence="3">Putative NADH dehydrogenase</fullName>
    </submittedName>
</protein>
<sequence length="403" mass="46022">MKILVLGNDGYIGYPLTLYLLKRRYKVFGVDNLSRRSRVHEVGGSSLTPILSPLGRRGYLRRNYKNFIDQVNIHLGYDEPEYIKSVLSSFKPDCIIHLAEQPSAPWSMRNVGFARTTQHENVIGTLDLLWAMKEECPDAHLIKLGSMGEYGTPECDIPEGVVPKICIKGFIPVPVLLDGMAEIQMHCPMQDLLFPRTPNSFYHLSKVHDTHNIHFACRNWGLTSTDIMQGIVFGLGYEETDIPDEELTRFDYDEYFGTVLNRFCAQAIIEYPLTVYGKGNQQRGLLPLQDSINCITLAIENPPSKGEYRTFNQFEDIYPVNDLAIMICRGARHLGILAGIEHIPNPRKELEDHYYNPTHNKLLDLGYKPTGNIQSEITALIRRLLPYKDKVIEKVIVPKTNWR</sequence>
<dbReference type="InterPro" id="IPR036291">
    <property type="entry name" value="NAD(P)-bd_dom_sf"/>
</dbReference>
<evidence type="ECO:0000313" key="5">
    <source>
        <dbReference type="EMBL" id="QJH96122.1"/>
    </source>
</evidence>
<reference evidence="3" key="1">
    <citation type="submission" date="2020-03" db="EMBL/GenBank/DDBJ databases">
        <title>The deep terrestrial virosphere.</title>
        <authorList>
            <person name="Holmfeldt K."/>
            <person name="Nilsson E."/>
            <person name="Simone D."/>
            <person name="Lopez-Fernandez M."/>
            <person name="Wu X."/>
            <person name="de Brujin I."/>
            <person name="Lundin D."/>
            <person name="Andersson A."/>
            <person name="Bertilsson S."/>
            <person name="Dopson M."/>
        </authorList>
    </citation>
    <scope>NUCLEOTIDE SEQUENCE</scope>
    <source>
        <strain evidence="6">MM415A00105</strain>
        <strain evidence="4">MM415B00347</strain>
        <strain evidence="3">TM448A00170</strain>
        <strain evidence="5">TM448B00622</strain>
    </source>
</reference>
<dbReference type="SUPFAM" id="SSF51735">
    <property type="entry name" value="NAD(P)-binding Rossmann-fold domains"/>
    <property type="match status" value="1"/>
</dbReference>
<evidence type="ECO:0000313" key="6">
    <source>
        <dbReference type="EMBL" id="QJI04671.1"/>
    </source>
</evidence>
<evidence type="ECO:0000259" key="2">
    <source>
        <dbReference type="Pfam" id="PF01370"/>
    </source>
</evidence>
<dbReference type="EMBL" id="MT144640">
    <property type="protein sequence ID" value="QJH96122.1"/>
    <property type="molecule type" value="Genomic_DNA"/>
</dbReference>
<name>A0A6H1ZBM1_9ZZZZ</name>
<organism evidence="3">
    <name type="scientific">viral metagenome</name>
    <dbReference type="NCBI Taxonomy" id="1070528"/>
    <lineage>
        <taxon>unclassified sequences</taxon>
        <taxon>metagenomes</taxon>
        <taxon>organismal metagenomes</taxon>
    </lineage>
</organism>
<comment type="similarity">
    <text evidence="1">Belongs to the NAD(P)-dependent epimerase/dehydratase family.</text>
</comment>
<gene>
    <name evidence="6" type="ORF">MM415A00105_0063</name>
    <name evidence="4" type="ORF">MM415B00347_0047</name>
    <name evidence="3" type="ORF">TM448A00170_0045</name>
    <name evidence="5" type="ORF">TM448B00622_0017</name>
</gene>
<dbReference type="PANTHER" id="PTHR43000">
    <property type="entry name" value="DTDP-D-GLUCOSE 4,6-DEHYDRATASE-RELATED"/>
    <property type="match status" value="1"/>
</dbReference>
<dbReference type="Gene3D" id="3.40.50.720">
    <property type="entry name" value="NAD(P)-binding Rossmann-like Domain"/>
    <property type="match status" value="1"/>
</dbReference>
<accession>A0A6H1ZBM1</accession>
<evidence type="ECO:0000313" key="3">
    <source>
        <dbReference type="EMBL" id="QJA44954.1"/>
    </source>
</evidence>